<proteinExistence type="predicted"/>
<protein>
    <submittedName>
        <fullName evidence="1">Uncharacterized protein</fullName>
    </submittedName>
</protein>
<evidence type="ECO:0000313" key="1">
    <source>
        <dbReference type="EMBL" id="CDW29190.1"/>
    </source>
</evidence>
<dbReference type="AlphaFoldDB" id="A0A0K2TTP2"/>
<name>A0A0K2TTP2_LEPSM</name>
<organism evidence="1">
    <name type="scientific">Lepeophtheirus salmonis</name>
    <name type="common">Salmon louse</name>
    <name type="synonym">Caligus salmonis</name>
    <dbReference type="NCBI Taxonomy" id="72036"/>
    <lineage>
        <taxon>Eukaryota</taxon>
        <taxon>Metazoa</taxon>
        <taxon>Ecdysozoa</taxon>
        <taxon>Arthropoda</taxon>
        <taxon>Crustacea</taxon>
        <taxon>Multicrustacea</taxon>
        <taxon>Hexanauplia</taxon>
        <taxon>Copepoda</taxon>
        <taxon>Siphonostomatoida</taxon>
        <taxon>Caligidae</taxon>
        <taxon>Lepeophtheirus</taxon>
    </lineage>
</organism>
<dbReference type="EMBL" id="HACA01011829">
    <property type="protein sequence ID" value="CDW29190.1"/>
    <property type="molecule type" value="Transcribed_RNA"/>
</dbReference>
<accession>A0A0K2TTP2</accession>
<reference evidence="1" key="1">
    <citation type="submission" date="2014-05" db="EMBL/GenBank/DDBJ databases">
        <authorList>
            <person name="Chronopoulou M."/>
        </authorList>
    </citation>
    <scope>NUCLEOTIDE SEQUENCE</scope>
    <source>
        <tissue evidence="1">Whole organism</tissue>
    </source>
</reference>
<feature type="non-terminal residue" evidence="1">
    <location>
        <position position="84"/>
    </location>
</feature>
<sequence>MSILKLRWLVELDATSKLLVKAFIDWPGFFFFPQQSRTLYYFERFRVTRLPRNNLQWVFAILLDKLFEFLDKSSSVHNHFSKKK</sequence>